<dbReference type="Proteomes" id="UP000830198">
    <property type="component" value="Chromosome"/>
</dbReference>
<dbReference type="EMBL" id="CP095855">
    <property type="protein sequence ID" value="UPK66577.1"/>
    <property type="molecule type" value="Genomic_DNA"/>
</dbReference>
<evidence type="ECO:0000256" key="1">
    <source>
        <dbReference type="SAM" id="Phobius"/>
    </source>
</evidence>
<dbReference type="InterPro" id="IPR012373">
    <property type="entry name" value="Ferrdict_sens_TM"/>
</dbReference>
<keyword evidence="1" id="KW-0812">Transmembrane</keyword>
<dbReference type="InterPro" id="IPR032508">
    <property type="entry name" value="FecR_C"/>
</dbReference>
<dbReference type="Gene3D" id="3.55.50.30">
    <property type="match status" value="1"/>
</dbReference>
<feature type="transmembrane region" description="Helical" evidence="1">
    <location>
        <begin position="82"/>
        <end position="101"/>
    </location>
</feature>
<feature type="domain" description="FecR protein" evidence="2">
    <location>
        <begin position="183"/>
        <end position="278"/>
    </location>
</feature>
<dbReference type="InterPro" id="IPR006860">
    <property type="entry name" value="FecR"/>
</dbReference>
<dbReference type="Pfam" id="PF04773">
    <property type="entry name" value="FecR"/>
    <property type="match status" value="1"/>
</dbReference>
<reference evidence="4 5" key="1">
    <citation type="submission" date="2022-04" db="EMBL/GenBank/DDBJ databases">
        <title>The arsenic-methylating capacity of Chitinophaga filiformis YT5 during chitin decomposition.</title>
        <authorList>
            <person name="Chen G."/>
            <person name="Liang Y."/>
        </authorList>
    </citation>
    <scope>NUCLEOTIDE SEQUENCE [LARGE SCALE GENOMIC DNA]</scope>
    <source>
        <strain evidence="4 5">YT5</strain>
    </source>
</reference>
<feature type="domain" description="Protein FecR C-terminal" evidence="3">
    <location>
        <begin position="320"/>
        <end position="386"/>
    </location>
</feature>
<accession>A0ABY4HS48</accession>
<dbReference type="Gene3D" id="2.60.120.1440">
    <property type="match status" value="1"/>
</dbReference>
<evidence type="ECO:0000313" key="4">
    <source>
        <dbReference type="EMBL" id="UPK66577.1"/>
    </source>
</evidence>
<proteinExistence type="predicted"/>
<keyword evidence="1" id="KW-0472">Membrane</keyword>
<dbReference type="RefSeq" id="WP_247808788.1">
    <property type="nucleotide sequence ID" value="NZ_CP095855.1"/>
</dbReference>
<evidence type="ECO:0000259" key="3">
    <source>
        <dbReference type="Pfam" id="PF16344"/>
    </source>
</evidence>
<keyword evidence="5" id="KW-1185">Reference proteome</keyword>
<name>A0ABY4HS48_CHIFI</name>
<evidence type="ECO:0000313" key="5">
    <source>
        <dbReference type="Proteomes" id="UP000830198"/>
    </source>
</evidence>
<protein>
    <submittedName>
        <fullName evidence="4">FecR domain-containing protein</fullName>
    </submittedName>
</protein>
<sequence>MSDLTSEQISRLADKWLKGTISQEEKALFEAWYNSVPEGTIDWNDETAHSRQALREHLLQQISERMEEKRPLSLYRRMPARYLRAAAAVALLIIAAGIYWFSVKKQAPSQLAAGNIKNNIQLKPGGNKATLTLANGNVIALEDEQNGALGQQNNTKIIKLNNGQLVYNSEQEKSGNAPAVFNTLSVPRGGKYNITLADGTVVWLNAASSLTFPAAFTDKERQVTLSGEAYFEVATDPSRPFSVKVGDMQVKVLGTHFNIMAYNDEQSVNTTLLQGAVKIQSTTGEALLKPGQQAKMDHAGKVQVVHADLDAVIAWKNGLFSFNNASIEEVMRQVARWFDAEIVYPDGIPQDRFQGEIDRSSDITAVLKILEASGVKFTVQGHKILVRS</sequence>
<dbReference type="PANTHER" id="PTHR30273:SF2">
    <property type="entry name" value="PROTEIN FECR"/>
    <property type="match status" value="1"/>
</dbReference>
<keyword evidence="1" id="KW-1133">Transmembrane helix</keyword>
<evidence type="ECO:0000259" key="2">
    <source>
        <dbReference type="Pfam" id="PF04773"/>
    </source>
</evidence>
<dbReference type="PANTHER" id="PTHR30273">
    <property type="entry name" value="PERIPLASMIC SIGNAL SENSOR AND SIGMA FACTOR ACTIVATOR FECR-RELATED"/>
    <property type="match status" value="1"/>
</dbReference>
<organism evidence="4 5">
    <name type="scientific">Chitinophaga filiformis</name>
    <name type="common">Myxococcus filiformis</name>
    <name type="synonym">Flexibacter filiformis</name>
    <dbReference type="NCBI Taxonomy" id="104663"/>
    <lineage>
        <taxon>Bacteria</taxon>
        <taxon>Pseudomonadati</taxon>
        <taxon>Bacteroidota</taxon>
        <taxon>Chitinophagia</taxon>
        <taxon>Chitinophagales</taxon>
        <taxon>Chitinophagaceae</taxon>
        <taxon>Chitinophaga</taxon>
    </lineage>
</organism>
<dbReference type="Pfam" id="PF16344">
    <property type="entry name" value="FecR_C"/>
    <property type="match status" value="1"/>
</dbReference>
<gene>
    <name evidence="4" type="ORF">MYF79_16685</name>
</gene>